<proteinExistence type="predicted"/>
<sequence>MRDDEFMNLMRGNGIDIVAAELASLVDIYNSITKAAAEVREYALDQQFTVGAAEDIAHQFVVMITTLGSPRD</sequence>
<evidence type="ECO:0000313" key="2">
    <source>
        <dbReference type="Proteomes" id="UP000319210"/>
    </source>
</evidence>
<dbReference type="Proteomes" id="UP000319210">
    <property type="component" value="Unassembled WGS sequence"/>
</dbReference>
<name>A0A4Y3QY71_STRCI</name>
<dbReference type="RefSeq" id="WP_086817812.1">
    <property type="nucleotide sequence ID" value="NZ_BJMM01000012.1"/>
</dbReference>
<reference evidence="1 2" key="1">
    <citation type="submission" date="2019-06" db="EMBL/GenBank/DDBJ databases">
        <title>Whole genome shotgun sequence of Streptomyces cacaoi subsp. cacaoi NBRC 12748.</title>
        <authorList>
            <person name="Hosoyama A."/>
            <person name="Uohara A."/>
            <person name="Ohji S."/>
            <person name="Ichikawa N."/>
        </authorList>
    </citation>
    <scope>NUCLEOTIDE SEQUENCE [LARGE SCALE GENOMIC DNA]</scope>
    <source>
        <strain evidence="1 2">NBRC 12748</strain>
    </source>
</reference>
<keyword evidence="2" id="KW-1185">Reference proteome</keyword>
<dbReference type="EMBL" id="BJMM01000012">
    <property type="protein sequence ID" value="GEB50396.1"/>
    <property type="molecule type" value="Genomic_DNA"/>
</dbReference>
<dbReference type="AlphaFoldDB" id="A0A4Y3QY71"/>
<accession>A0A4Y3QY71</accession>
<protein>
    <submittedName>
        <fullName evidence="1">Uncharacterized protein</fullName>
    </submittedName>
</protein>
<evidence type="ECO:0000313" key="1">
    <source>
        <dbReference type="EMBL" id="GEB50396.1"/>
    </source>
</evidence>
<comment type="caution">
    <text evidence="1">The sequence shown here is derived from an EMBL/GenBank/DDBJ whole genome shotgun (WGS) entry which is preliminary data.</text>
</comment>
<gene>
    <name evidence="1" type="ORF">SCA03_29470</name>
</gene>
<organism evidence="1 2">
    <name type="scientific">Streptomyces cacaoi</name>
    <dbReference type="NCBI Taxonomy" id="1898"/>
    <lineage>
        <taxon>Bacteria</taxon>
        <taxon>Bacillati</taxon>
        <taxon>Actinomycetota</taxon>
        <taxon>Actinomycetes</taxon>
        <taxon>Kitasatosporales</taxon>
        <taxon>Streptomycetaceae</taxon>
        <taxon>Streptomyces</taxon>
    </lineage>
</organism>